<dbReference type="GO" id="GO:0043015">
    <property type="term" value="F:gamma-tubulin binding"/>
    <property type="evidence" value="ECO:0007669"/>
    <property type="project" value="InterPro"/>
</dbReference>
<feature type="domain" description="Gamma tubulin complex component protein N-terminal" evidence="8">
    <location>
        <begin position="34"/>
        <end position="172"/>
    </location>
</feature>
<evidence type="ECO:0000256" key="1">
    <source>
        <dbReference type="ARBA" id="ARBA00004245"/>
    </source>
</evidence>
<dbReference type="PANTHER" id="PTHR19302:SF14">
    <property type="entry name" value="GAMMA-TUBULIN COMPLEX COMPONENT 3"/>
    <property type="match status" value="1"/>
</dbReference>
<evidence type="ECO:0000256" key="5">
    <source>
        <dbReference type="ARBA" id="ARBA00023212"/>
    </source>
</evidence>
<dbReference type="PANTHER" id="PTHR19302">
    <property type="entry name" value="GAMMA TUBULIN COMPLEX PROTEIN"/>
    <property type="match status" value="1"/>
</dbReference>
<keyword evidence="6" id="KW-0732">Signal</keyword>
<keyword evidence="3" id="KW-0963">Cytoplasm</keyword>
<dbReference type="Gene3D" id="1.20.120.1900">
    <property type="entry name" value="Gamma-tubulin complex, C-terminal domain"/>
    <property type="match status" value="1"/>
</dbReference>
<dbReference type="Pfam" id="PF17681">
    <property type="entry name" value="GCP_N_terminal"/>
    <property type="match status" value="1"/>
</dbReference>
<evidence type="ECO:0000256" key="4">
    <source>
        <dbReference type="ARBA" id="ARBA00022701"/>
    </source>
</evidence>
<dbReference type="GO" id="GO:0000922">
    <property type="term" value="C:spindle pole"/>
    <property type="evidence" value="ECO:0007669"/>
    <property type="project" value="InterPro"/>
</dbReference>
<evidence type="ECO:0000313" key="9">
    <source>
        <dbReference type="EMBL" id="KAH0469860.1"/>
    </source>
</evidence>
<keyword evidence="4" id="KW-0493">Microtubule</keyword>
<feature type="signal peptide" evidence="6">
    <location>
        <begin position="1"/>
        <end position="26"/>
    </location>
</feature>
<dbReference type="AlphaFoldDB" id="A0AAV7H6S8"/>
<protein>
    <recommendedName>
        <fullName evidence="11">Gamma-tubulin complex component</fullName>
    </recommendedName>
</protein>
<dbReference type="Pfam" id="PF04130">
    <property type="entry name" value="GCP_C_terminal"/>
    <property type="match status" value="1"/>
</dbReference>
<name>A0AAV7H6S8_DENCH</name>
<dbReference type="GO" id="GO:0051321">
    <property type="term" value="P:meiotic cell cycle"/>
    <property type="evidence" value="ECO:0007669"/>
    <property type="project" value="TreeGrafter"/>
</dbReference>
<evidence type="ECO:0000259" key="8">
    <source>
        <dbReference type="Pfam" id="PF17681"/>
    </source>
</evidence>
<dbReference type="GO" id="GO:0000278">
    <property type="term" value="P:mitotic cell cycle"/>
    <property type="evidence" value="ECO:0007669"/>
    <property type="project" value="TreeGrafter"/>
</dbReference>
<keyword evidence="5" id="KW-0206">Cytoskeleton</keyword>
<dbReference type="InterPro" id="IPR042241">
    <property type="entry name" value="GCP_C_sf"/>
</dbReference>
<evidence type="ECO:0000256" key="3">
    <source>
        <dbReference type="ARBA" id="ARBA00022490"/>
    </source>
</evidence>
<dbReference type="Proteomes" id="UP000775213">
    <property type="component" value="Unassembled WGS sequence"/>
</dbReference>
<sequence>MGEMLMLRALGLLPLTFFILSLPSQGLLDPSFADFVNLGWLFRKVRGYFLESIMDQQFEVGTVGQAFCSALQDELSDYYKLLAVLESQSANPIPSTGSDSGGSPRNYLSMWRPFVWLAEPMVRMCLMVLLVNRCQELIGGAMAELIHAHAQHGDPLVQEVMGWLLRRVCSPFEMKILRTGKSINFLRVCCEDSGWAKAAAHVGVATRRGGFGYGETDALEALAVEAAKRIDRHLMDVIHKRYRFKDHCLAIKRYLLLGQGDFVQYLMDIVGPELSEPTNTINSFQLAGLLETTVRASNAQYDDHEILDRLKVRLMDRGDGKTELNDNYNVGIEDVSITGVQMIDVQSTDKAYPMQRSQAVQRNATEGWDPKFVRPEDGKLIAVKRLSSSFYEKSNTVLFENGSLLKAVATNIENKIFDSGGSLSLSGQRASTESMFFDARGV</sequence>
<dbReference type="GO" id="GO:0031122">
    <property type="term" value="P:cytoplasmic microtubule organization"/>
    <property type="evidence" value="ECO:0007669"/>
    <property type="project" value="TreeGrafter"/>
</dbReference>
<accession>A0AAV7H6S8</accession>
<comment type="caution">
    <text evidence="9">The sequence shown here is derived from an EMBL/GenBank/DDBJ whole genome shotgun (WGS) entry which is preliminary data.</text>
</comment>
<dbReference type="GO" id="GO:0051225">
    <property type="term" value="P:spindle assembly"/>
    <property type="evidence" value="ECO:0007669"/>
    <property type="project" value="TreeGrafter"/>
</dbReference>
<evidence type="ECO:0000256" key="2">
    <source>
        <dbReference type="ARBA" id="ARBA00010337"/>
    </source>
</evidence>
<dbReference type="InterPro" id="IPR040457">
    <property type="entry name" value="GCP_C"/>
</dbReference>
<evidence type="ECO:0000256" key="6">
    <source>
        <dbReference type="SAM" id="SignalP"/>
    </source>
</evidence>
<reference evidence="9 10" key="1">
    <citation type="journal article" date="2021" name="Hortic Res">
        <title>Chromosome-scale assembly of the Dendrobium chrysotoxum genome enhances the understanding of orchid evolution.</title>
        <authorList>
            <person name="Zhang Y."/>
            <person name="Zhang G.Q."/>
            <person name="Zhang D."/>
            <person name="Liu X.D."/>
            <person name="Xu X.Y."/>
            <person name="Sun W.H."/>
            <person name="Yu X."/>
            <person name="Zhu X."/>
            <person name="Wang Z.W."/>
            <person name="Zhao X."/>
            <person name="Zhong W.Y."/>
            <person name="Chen H."/>
            <person name="Yin W.L."/>
            <person name="Huang T."/>
            <person name="Niu S.C."/>
            <person name="Liu Z.J."/>
        </authorList>
    </citation>
    <scope>NUCLEOTIDE SEQUENCE [LARGE SCALE GENOMIC DNA]</scope>
    <source>
        <strain evidence="9">Lindl</strain>
    </source>
</reference>
<dbReference type="EMBL" id="JAGFBR010000002">
    <property type="protein sequence ID" value="KAH0469860.1"/>
    <property type="molecule type" value="Genomic_DNA"/>
</dbReference>
<dbReference type="GO" id="GO:0005874">
    <property type="term" value="C:microtubule"/>
    <property type="evidence" value="ECO:0007669"/>
    <property type="project" value="UniProtKB-KW"/>
</dbReference>
<comment type="similarity">
    <text evidence="2">Belongs to the TUBGCP family.</text>
</comment>
<evidence type="ECO:0000259" key="7">
    <source>
        <dbReference type="Pfam" id="PF04130"/>
    </source>
</evidence>
<dbReference type="GO" id="GO:0007020">
    <property type="term" value="P:microtubule nucleation"/>
    <property type="evidence" value="ECO:0007669"/>
    <property type="project" value="InterPro"/>
</dbReference>
<dbReference type="GO" id="GO:0051011">
    <property type="term" value="F:microtubule minus-end binding"/>
    <property type="evidence" value="ECO:0007669"/>
    <property type="project" value="TreeGrafter"/>
</dbReference>
<proteinExistence type="inferred from homology"/>
<feature type="chain" id="PRO_5043552173" description="Gamma-tubulin complex component" evidence="6">
    <location>
        <begin position="27"/>
        <end position="442"/>
    </location>
</feature>
<evidence type="ECO:0008006" key="11">
    <source>
        <dbReference type="Google" id="ProtNLM"/>
    </source>
</evidence>
<evidence type="ECO:0000313" key="10">
    <source>
        <dbReference type="Proteomes" id="UP000775213"/>
    </source>
</evidence>
<keyword evidence="10" id="KW-1185">Reference proteome</keyword>
<dbReference type="InterPro" id="IPR041470">
    <property type="entry name" value="GCP_N"/>
</dbReference>
<comment type="subcellular location">
    <subcellularLocation>
        <location evidence="1">Cytoplasm</location>
        <location evidence="1">Cytoskeleton</location>
    </subcellularLocation>
</comment>
<gene>
    <name evidence="9" type="ORF">IEQ34_001418</name>
</gene>
<organism evidence="9 10">
    <name type="scientific">Dendrobium chrysotoxum</name>
    <name type="common">Orchid</name>
    <dbReference type="NCBI Taxonomy" id="161865"/>
    <lineage>
        <taxon>Eukaryota</taxon>
        <taxon>Viridiplantae</taxon>
        <taxon>Streptophyta</taxon>
        <taxon>Embryophyta</taxon>
        <taxon>Tracheophyta</taxon>
        <taxon>Spermatophyta</taxon>
        <taxon>Magnoliopsida</taxon>
        <taxon>Liliopsida</taxon>
        <taxon>Asparagales</taxon>
        <taxon>Orchidaceae</taxon>
        <taxon>Epidendroideae</taxon>
        <taxon>Malaxideae</taxon>
        <taxon>Dendrobiinae</taxon>
        <taxon>Dendrobium</taxon>
    </lineage>
</organism>
<feature type="domain" description="Gamma tubulin complex component C-terminal" evidence="7">
    <location>
        <begin position="246"/>
        <end position="316"/>
    </location>
</feature>
<dbReference type="InterPro" id="IPR007259">
    <property type="entry name" value="GCP"/>
</dbReference>
<dbReference type="GO" id="GO:0000930">
    <property type="term" value="C:gamma-tubulin complex"/>
    <property type="evidence" value="ECO:0007669"/>
    <property type="project" value="TreeGrafter"/>
</dbReference>